<evidence type="ECO:0000259" key="4">
    <source>
        <dbReference type="PROSITE" id="PS50222"/>
    </source>
</evidence>
<dbReference type="GO" id="GO:0016529">
    <property type="term" value="C:sarcoplasmic reticulum"/>
    <property type="evidence" value="ECO:0007669"/>
    <property type="project" value="TreeGrafter"/>
</dbReference>
<dbReference type="AlphaFoldDB" id="A0A4X2KTV3"/>
<evidence type="ECO:0000256" key="2">
    <source>
        <dbReference type="ARBA" id="ARBA00022723"/>
    </source>
</evidence>
<dbReference type="OMA" id="VITCAHR"/>
<sequence>MDLELDIAMESLIVSHAHSGKENDKYKLSKKELKELLQAELSGFLETQKDSDVVEKVMKELDGNGDGEVDFQEYVCGAGARMGMFWE</sequence>
<dbReference type="Proteomes" id="UP000314987">
    <property type="component" value="Unassembled WGS sequence"/>
</dbReference>
<dbReference type="InterPro" id="IPR013787">
    <property type="entry name" value="S100_Ca-bd_sub"/>
</dbReference>
<keyword evidence="6" id="KW-1185">Reference proteome</keyword>
<reference evidence="6" key="1">
    <citation type="submission" date="2018-12" db="EMBL/GenBank/DDBJ databases">
        <authorList>
            <person name="Yazar S."/>
        </authorList>
    </citation>
    <scope>NUCLEOTIDE SEQUENCE [LARGE SCALE GENOMIC DNA]</scope>
</reference>
<dbReference type="InterPro" id="IPR011992">
    <property type="entry name" value="EF-hand-dom_pair"/>
</dbReference>
<protein>
    <recommendedName>
        <fullName evidence="4">EF-hand domain-containing protein</fullName>
    </recommendedName>
</protein>
<evidence type="ECO:0000256" key="1">
    <source>
        <dbReference type="ARBA" id="ARBA00007323"/>
    </source>
</evidence>
<dbReference type="SMART" id="SM00054">
    <property type="entry name" value="EFh"/>
    <property type="match status" value="1"/>
</dbReference>
<dbReference type="InterPro" id="IPR018247">
    <property type="entry name" value="EF_Hand_1_Ca_BS"/>
</dbReference>
<dbReference type="InterPro" id="IPR002048">
    <property type="entry name" value="EF_hand_dom"/>
</dbReference>
<evidence type="ECO:0000313" key="6">
    <source>
        <dbReference type="Proteomes" id="UP000314987"/>
    </source>
</evidence>
<dbReference type="Gene3D" id="1.10.238.10">
    <property type="entry name" value="EF-hand"/>
    <property type="match status" value="1"/>
</dbReference>
<dbReference type="SUPFAM" id="SSF47473">
    <property type="entry name" value="EF-hand"/>
    <property type="match status" value="1"/>
</dbReference>
<keyword evidence="3" id="KW-0106">Calcium</keyword>
<evidence type="ECO:0000313" key="5">
    <source>
        <dbReference type="Ensembl" id="ENSVURP00010012557.1"/>
    </source>
</evidence>
<reference evidence="5" key="3">
    <citation type="submission" date="2025-09" db="UniProtKB">
        <authorList>
            <consortium name="Ensembl"/>
        </authorList>
    </citation>
    <scope>IDENTIFICATION</scope>
</reference>
<evidence type="ECO:0000256" key="3">
    <source>
        <dbReference type="ARBA" id="ARBA00022837"/>
    </source>
</evidence>
<dbReference type="STRING" id="29139.ENSVURP00010012557"/>
<dbReference type="Ensembl" id="ENSVURT00010014292.1">
    <property type="protein sequence ID" value="ENSVURP00010012557.1"/>
    <property type="gene ID" value="ENSVURG00010009695.1"/>
</dbReference>
<proteinExistence type="inferred from homology"/>
<dbReference type="GO" id="GO:0044548">
    <property type="term" value="F:S100 protein binding"/>
    <property type="evidence" value="ECO:0007669"/>
    <property type="project" value="TreeGrafter"/>
</dbReference>
<dbReference type="GO" id="GO:0048306">
    <property type="term" value="F:calcium-dependent protein binding"/>
    <property type="evidence" value="ECO:0007669"/>
    <property type="project" value="TreeGrafter"/>
</dbReference>
<keyword evidence="2" id="KW-0479">Metal-binding</keyword>
<dbReference type="Pfam" id="PF01023">
    <property type="entry name" value="S_100"/>
    <property type="match status" value="1"/>
</dbReference>
<dbReference type="PANTHER" id="PTHR11639">
    <property type="entry name" value="S100 CALCIUM-BINDING PROTEIN"/>
    <property type="match status" value="1"/>
</dbReference>
<accession>A0A4X2KTV3</accession>
<feature type="domain" description="EF-hand" evidence="4">
    <location>
        <begin position="49"/>
        <end position="84"/>
    </location>
</feature>
<reference evidence="5" key="2">
    <citation type="submission" date="2025-08" db="UniProtKB">
        <authorList>
            <consortium name="Ensembl"/>
        </authorList>
    </citation>
    <scope>IDENTIFICATION</scope>
</reference>
<dbReference type="PROSITE" id="PS00018">
    <property type="entry name" value="EF_HAND_1"/>
    <property type="match status" value="1"/>
</dbReference>
<organism evidence="5 6">
    <name type="scientific">Vombatus ursinus</name>
    <name type="common">Common wombat</name>
    <dbReference type="NCBI Taxonomy" id="29139"/>
    <lineage>
        <taxon>Eukaryota</taxon>
        <taxon>Metazoa</taxon>
        <taxon>Chordata</taxon>
        <taxon>Craniata</taxon>
        <taxon>Vertebrata</taxon>
        <taxon>Euteleostomi</taxon>
        <taxon>Mammalia</taxon>
        <taxon>Metatheria</taxon>
        <taxon>Diprotodontia</taxon>
        <taxon>Vombatidae</taxon>
        <taxon>Vombatus</taxon>
    </lineage>
</organism>
<dbReference type="GO" id="GO:0005509">
    <property type="term" value="F:calcium ion binding"/>
    <property type="evidence" value="ECO:0007669"/>
    <property type="project" value="InterPro"/>
</dbReference>
<name>A0A4X2KTV3_VOMUR</name>
<comment type="similarity">
    <text evidence="1">Belongs to the S-100 family.</text>
</comment>
<dbReference type="SMART" id="SM01394">
    <property type="entry name" value="S_100"/>
    <property type="match status" value="1"/>
</dbReference>
<dbReference type="PANTHER" id="PTHR11639:SF134">
    <property type="entry name" value="PROTEIN S100-A1-RELATED"/>
    <property type="match status" value="1"/>
</dbReference>
<dbReference type="GeneTree" id="ENSGT00940000160475"/>
<dbReference type="PROSITE" id="PS50222">
    <property type="entry name" value="EF_HAND_2"/>
    <property type="match status" value="1"/>
</dbReference>